<evidence type="ECO:0000256" key="2">
    <source>
        <dbReference type="SAM" id="MobiDB-lite"/>
    </source>
</evidence>
<dbReference type="GO" id="GO:0005829">
    <property type="term" value="C:cytosol"/>
    <property type="evidence" value="ECO:0007669"/>
    <property type="project" value="TreeGrafter"/>
</dbReference>
<protein>
    <submittedName>
        <fullName evidence="4">Tyrosyl-tRNA synthetase, mitochondrial</fullName>
        <ecNumber evidence="4">6.1.1.1</ecNumber>
    </submittedName>
</protein>
<dbReference type="GO" id="GO:0003677">
    <property type="term" value="F:DNA binding"/>
    <property type="evidence" value="ECO:0007669"/>
    <property type="project" value="UniProtKB-KW"/>
</dbReference>
<keyword evidence="4" id="KW-0436">Ligase</keyword>
<dbReference type="PANTHER" id="PTHR46797">
    <property type="entry name" value="HTH-TYPE TRANSCRIPTIONAL REGULATOR"/>
    <property type="match status" value="1"/>
</dbReference>
<feature type="domain" description="HTH cro/C1-type" evidence="3">
    <location>
        <begin position="18"/>
        <end position="72"/>
    </location>
</feature>
<dbReference type="GO" id="GO:0004831">
    <property type="term" value="F:tyrosine-tRNA ligase activity"/>
    <property type="evidence" value="ECO:0007669"/>
    <property type="project" value="UniProtKB-EC"/>
</dbReference>
<dbReference type="AlphaFoldDB" id="A0A0F4VJG9"/>
<dbReference type="SUPFAM" id="SSF47413">
    <property type="entry name" value="lambda repressor-like DNA-binding domains"/>
    <property type="match status" value="2"/>
</dbReference>
<sequence length="193" mass="22272">MEKEVKNSLNWKVIGRRFRELRKQHNYDQSELIDLSKQTGGAISQYELGVTPASSNYALFLRNEFGASFDWLYDGVEVKIKSSDRLKKRIINPIEIGERIKKVRKEEGMTLKEFGEWVGLPISTISTYERGISAPEIKTALKIKRALGKPLDWIYFGDEPIVPKKNRLRSNKIKSNQIKSNQSSPESKRKSRL</sequence>
<dbReference type="Gene3D" id="1.10.260.40">
    <property type="entry name" value="lambda repressor-like DNA-binding domains"/>
    <property type="match status" value="2"/>
</dbReference>
<feature type="compositionally biased region" description="Polar residues" evidence="2">
    <location>
        <begin position="173"/>
        <end position="185"/>
    </location>
</feature>
<comment type="caution">
    <text evidence="4">The sequence shown here is derived from an EMBL/GenBank/DDBJ whole genome shotgun (WGS) entry which is preliminary data.</text>
</comment>
<accession>A0A0F4VJG9</accession>
<reference evidence="4 5" key="1">
    <citation type="journal article" date="2015" name="Phytopathology">
        <title>Genomes of Candidatus Liberibacter solanacearum haplotype A from New Zealand and the USA suggest significant genome plasticity in the species.</title>
        <authorList>
            <person name="Thompson S.M."/>
            <person name="Johnson C.P."/>
            <person name="Lu A.Y."/>
            <person name="Frampton R.A."/>
            <person name="Sullivan K.L."/>
            <person name="Fiers M.W."/>
            <person name="Crowhurst R.N."/>
            <person name="Pitman A.R."/>
            <person name="Scott I."/>
            <person name="Gudmestad N.C."/>
            <person name="Smith G.R."/>
        </authorList>
    </citation>
    <scope>NUCLEOTIDE SEQUENCE [LARGE SCALE GENOMIC DNA]</scope>
    <source>
        <strain evidence="4 5">LsoNZ1</strain>
    </source>
</reference>
<feature type="domain" description="HTH cro/C1-type" evidence="3">
    <location>
        <begin position="100"/>
        <end position="154"/>
    </location>
</feature>
<dbReference type="Pfam" id="PF01381">
    <property type="entry name" value="HTH_3"/>
    <property type="match status" value="1"/>
</dbReference>
<organism evidence="4 5">
    <name type="scientific">Candidatus Liberibacter solanacearum</name>
    <dbReference type="NCBI Taxonomy" id="556287"/>
    <lineage>
        <taxon>Bacteria</taxon>
        <taxon>Pseudomonadati</taxon>
        <taxon>Pseudomonadota</taxon>
        <taxon>Alphaproteobacteria</taxon>
        <taxon>Hyphomicrobiales</taxon>
        <taxon>Rhizobiaceae</taxon>
        <taxon>Liberibacter</taxon>
    </lineage>
</organism>
<proteinExistence type="predicted"/>
<keyword evidence="4" id="KW-0030">Aminoacyl-tRNA synthetase</keyword>
<dbReference type="InterPro" id="IPR050807">
    <property type="entry name" value="TransReg_Diox_bact_type"/>
</dbReference>
<evidence type="ECO:0000313" key="4">
    <source>
        <dbReference type="EMBL" id="KJZ81601.1"/>
    </source>
</evidence>
<evidence type="ECO:0000313" key="5">
    <source>
        <dbReference type="Proteomes" id="UP000033731"/>
    </source>
</evidence>
<dbReference type="InterPro" id="IPR010982">
    <property type="entry name" value="Lambda_DNA-bd_dom_sf"/>
</dbReference>
<keyword evidence="5" id="KW-1185">Reference proteome</keyword>
<dbReference type="InterPro" id="IPR001387">
    <property type="entry name" value="Cro/C1-type_HTH"/>
</dbReference>
<feature type="region of interest" description="Disordered" evidence="2">
    <location>
        <begin position="166"/>
        <end position="193"/>
    </location>
</feature>
<dbReference type="CDD" id="cd00093">
    <property type="entry name" value="HTH_XRE"/>
    <property type="match status" value="2"/>
</dbReference>
<dbReference type="SMART" id="SM00530">
    <property type="entry name" value="HTH_XRE"/>
    <property type="match status" value="2"/>
</dbReference>
<dbReference type="GO" id="GO:0003700">
    <property type="term" value="F:DNA-binding transcription factor activity"/>
    <property type="evidence" value="ECO:0007669"/>
    <property type="project" value="TreeGrafter"/>
</dbReference>
<dbReference type="PANTHER" id="PTHR46797:SF1">
    <property type="entry name" value="METHYLPHOSPHONATE SYNTHASE"/>
    <property type="match status" value="1"/>
</dbReference>
<dbReference type="EC" id="6.1.1.1" evidence="4"/>
<dbReference type="PROSITE" id="PS50943">
    <property type="entry name" value="HTH_CROC1"/>
    <property type="match status" value="2"/>
</dbReference>
<name>A0A0F4VJG9_9HYPH</name>
<keyword evidence="1" id="KW-0238">DNA-binding</keyword>
<evidence type="ECO:0000256" key="1">
    <source>
        <dbReference type="ARBA" id="ARBA00023125"/>
    </source>
</evidence>
<gene>
    <name evidence="4" type="ORF">DJ66_0323</name>
</gene>
<dbReference type="PATRIC" id="fig|556287.9.peg.339"/>
<evidence type="ECO:0000259" key="3">
    <source>
        <dbReference type="PROSITE" id="PS50943"/>
    </source>
</evidence>
<dbReference type="RefSeq" id="WP_045960593.1">
    <property type="nucleotide sequence ID" value="NZ_JMTK01000002.1"/>
</dbReference>
<dbReference type="EMBL" id="JMTK01000002">
    <property type="protein sequence ID" value="KJZ81601.1"/>
    <property type="molecule type" value="Genomic_DNA"/>
</dbReference>
<dbReference type="Proteomes" id="UP000033731">
    <property type="component" value="Unassembled WGS sequence"/>
</dbReference>